<feature type="compositionally biased region" description="Basic and acidic residues" evidence="2">
    <location>
        <begin position="10"/>
        <end position="25"/>
    </location>
</feature>
<organism evidence="3 4">
    <name type="scientific">Halteria grandinella</name>
    <dbReference type="NCBI Taxonomy" id="5974"/>
    <lineage>
        <taxon>Eukaryota</taxon>
        <taxon>Sar</taxon>
        <taxon>Alveolata</taxon>
        <taxon>Ciliophora</taxon>
        <taxon>Intramacronucleata</taxon>
        <taxon>Spirotrichea</taxon>
        <taxon>Stichotrichia</taxon>
        <taxon>Sporadotrichida</taxon>
        <taxon>Halteriidae</taxon>
        <taxon>Halteria</taxon>
    </lineage>
</organism>
<feature type="coiled-coil region" evidence="1">
    <location>
        <begin position="113"/>
        <end position="147"/>
    </location>
</feature>
<keyword evidence="4" id="KW-1185">Reference proteome</keyword>
<feature type="compositionally biased region" description="Polar residues" evidence="2">
    <location>
        <begin position="73"/>
        <end position="100"/>
    </location>
</feature>
<feature type="coiled-coil region" evidence="1">
    <location>
        <begin position="182"/>
        <end position="233"/>
    </location>
</feature>
<keyword evidence="1" id="KW-0175">Coiled coil</keyword>
<evidence type="ECO:0000256" key="2">
    <source>
        <dbReference type="SAM" id="MobiDB-lite"/>
    </source>
</evidence>
<proteinExistence type="predicted"/>
<feature type="region of interest" description="Disordered" evidence="2">
    <location>
        <begin position="332"/>
        <end position="351"/>
    </location>
</feature>
<evidence type="ECO:0000313" key="4">
    <source>
        <dbReference type="Proteomes" id="UP000785679"/>
    </source>
</evidence>
<name>A0A8J8NUX1_HALGN</name>
<feature type="region of interest" description="Disordered" evidence="2">
    <location>
        <begin position="1"/>
        <end position="100"/>
    </location>
</feature>
<evidence type="ECO:0000313" key="3">
    <source>
        <dbReference type="EMBL" id="TNV81164.1"/>
    </source>
</evidence>
<reference evidence="3" key="1">
    <citation type="submission" date="2019-06" db="EMBL/GenBank/DDBJ databases">
        <authorList>
            <person name="Zheng W."/>
        </authorList>
    </citation>
    <scope>NUCLEOTIDE SEQUENCE</scope>
    <source>
        <strain evidence="3">QDHG01</strain>
    </source>
</reference>
<dbReference type="Proteomes" id="UP000785679">
    <property type="component" value="Unassembled WGS sequence"/>
</dbReference>
<evidence type="ECO:0000256" key="1">
    <source>
        <dbReference type="SAM" id="Coils"/>
    </source>
</evidence>
<accession>A0A8J8NUX1</accession>
<feature type="coiled-coil region" evidence="1">
    <location>
        <begin position="446"/>
        <end position="607"/>
    </location>
</feature>
<protein>
    <submittedName>
        <fullName evidence="3">Uncharacterized protein</fullName>
    </submittedName>
</protein>
<comment type="caution">
    <text evidence="3">The sequence shown here is derived from an EMBL/GenBank/DDBJ whole genome shotgun (WGS) entry which is preliminary data.</text>
</comment>
<dbReference type="EMBL" id="RRYP01006484">
    <property type="protein sequence ID" value="TNV81164.1"/>
    <property type="molecule type" value="Genomic_DNA"/>
</dbReference>
<dbReference type="AlphaFoldDB" id="A0A8J8NUX1"/>
<gene>
    <name evidence="3" type="ORF">FGO68_gene11082</name>
</gene>
<sequence length="626" mass="71656">MKKGKKGKKVITEKQVAAEEYKEEPVPQQVQEDTPNPSPAAKLPLSRGASTRKEQLDSIQGTLQESLYIKPKGSQSATPLKSKTPAKNSGATSPLRASSQLLQKIDEEQVNLKLDMVQRNEDLAEQLESARNTIAILEKKLAGQQETTKASELQFPMQARLDELIQQKIDLLQMSEEQRIALEAKDAKIGTLEDENKVLKANCESAEQKMALIEKENKQLLESEQRSRNLHDENERESAKKITILEGKVSSLKEQLTNSQSLTASLQKSTSDLKSQDQTLQTQLKQATAQLKDLQAQKDSGVKAFQALLTEKNQLLKERDLLVQMEEKERKERVQRDQEKNQQINELGKENGEIKKSLTDCNDLVEQLTEELQKANTKLQEVTTLNQEMTQELTQTKEDRDLKTTQLAKLSLDFEKLQTESIGQIDLLTQQRDAQTNNYQSAFSVNQLLKNEADSLDTELTQLKNQHATILLSEQQAKQQQQAAMEKLSNLRNEFESFQSRTERALQEEHKKLKDELKKENDKIANQMQQDYIDAVEALGKERKRFEAEQREAHQKRAEAFAKKERDLQILYGYQGQQEIQNLRRQINNLQRECEDIRCEKKELGTKTQALERIILTMRVEMGHAI</sequence>